<keyword evidence="1" id="KW-0812">Transmembrane</keyword>
<dbReference type="Proteomes" id="UP000243515">
    <property type="component" value="Unassembled WGS sequence"/>
</dbReference>
<feature type="transmembrane region" description="Helical" evidence="1">
    <location>
        <begin position="56"/>
        <end position="74"/>
    </location>
</feature>
<sequence>MYTMSCPWIPNFISHTIIMLKPSTMMTSYYICFGFFNWDVFLQRLELKAHYAMPWLFEGLILFPNLPFLFSPFLTSFGRVMELLPDPSGSRAFLMEASVSAEKYTSSARNFLPYQPSHSPNLFAAPHRPFPRLHLVLNGFVKGGSFGSPVTPSKAPPSLDLGLGFRGFSTKRSAFDLGSFFKAIPVQKEWRIDFRKGQGHLPDGR</sequence>
<comment type="caution">
    <text evidence="2">The sequence shown here is derived from an EMBL/GenBank/DDBJ whole genome shotgun (WGS) entry which is preliminary data.</text>
</comment>
<dbReference type="EMBL" id="NPHW01003151">
    <property type="protein sequence ID" value="OXV10072.1"/>
    <property type="molecule type" value="Genomic_DNA"/>
</dbReference>
<gene>
    <name evidence="2" type="ORF">Egran_02167</name>
</gene>
<evidence type="ECO:0000256" key="1">
    <source>
        <dbReference type="SAM" id="Phobius"/>
    </source>
</evidence>
<proteinExistence type="predicted"/>
<evidence type="ECO:0000313" key="3">
    <source>
        <dbReference type="Proteomes" id="UP000243515"/>
    </source>
</evidence>
<keyword evidence="1" id="KW-0472">Membrane</keyword>
<keyword evidence="3" id="KW-1185">Reference proteome</keyword>
<reference evidence="2 3" key="1">
    <citation type="journal article" date="2015" name="Environ. Microbiol.">
        <title>Metagenome sequence of Elaphomyces granulatus from sporocarp tissue reveals Ascomycota ectomycorrhizal fingerprints of genome expansion and a Proteobacteria-rich microbiome.</title>
        <authorList>
            <person name="Quandt C.A."/>
            <person name="Kohler A."/>
            <person name="Hesse C.N."/>
            <person name="Sharpton T.J."/>
            <person name="Martin F."/>
            <person name="Spatafora J.W."/>
        </authorList>
    </citation>
    <scope>NUCLEOTIDE SEQUENCE [LARGE SCALE GENOMIC DNA]</scope>
    <source>
        <strain evidence="2 3">OSC145934</strain>
    </source>
</reference>
<dbReference type="AlphaFoldDB" id="A0A232M138"/>
<organism evidence="2 3">
    <name type="scientific">Elaphomyces granulatus</name>
    <dbReference type="NCBI Taxonomy" id="519963"/>
    <lineage>
        <taxon>Eukaryota</taxon>
        <taxon>Fungi</taxon>
        <taxon>Dikarya</taxon>
        <taxon>Ascomycota</taxon>
        <taxon>Pezizomycotina</taxon>
        <taxon>Eurotiomycetes</taxon>
        <taxon>Eurotiomycetidae</taxon>
        <taxon>Eurotiales</taxon>
        <taxon>Elaphomycetaceae</taxon>
        <taxon>Elaphomyces</taxon>
    </lineage>
</organism>
<keyword evidence="1" id="KW-1133">Transmembrane helix</keyword>
<accession>A0A232M138</accession>
<evidence type="ECO:0000313" key="2">
    <source>
        <dbReference type="EMBL" id="OXV10072.1"/>
    </source>
</evidence>
<protein>
    <submittedName>
        <fullName evidence="2">Uncharacterized protein</fullName>
    </submittedName>
</protein>
<feature type="transmembrane region" description="Helical" evidence="1">
    <location>
        <begin position="12"/>
        <end position="36"/>
    </location>
</feature>
<name>A0A232M138_9EURO</name>